<gene>
    <name evidence="2" type="ORF">PIBRA_LOCUS2060</name>
</gene>
<evidence type="ECO:0008006" key="4">
    <source>
        <dbReference type="Google" id="ProtNLM"/>
    </source>
</evidence>
<evidence type="ECO:0000313" key="3">
    <source>
        <dbReference type="Proteomes" id="UP001152562"/>
    </source>
</evidence>
<keyword evidence="3" id="KW-1185">Reference proteome</keyword>
<dbReference type="PANTHER" id="PTHR20997">
    <property type="entry name" value="EG:BACR42I17.2 PROTEIN-RELATED"/>
    <property type="match status" value="1"/>
</dbReference>
<keyword evidence="1" id="KW-0732">Signal</keyword>
<protein>
    <recommendedName>
        <fullName evidence="4">27 kDa hemolymph protein</fullName>
    </recommendedName>
</protein>
<evidence type="ECO:0000256" key="1">
    <source>
        <dbReference type="SAM" id="SignalP"/>
    </source>
</evidence>
<dbReference type="Pfam" id="PF07165">
    <property type="entry name" value="DUF1397"/>
    <property type="match status" value="1"/>
</dbReference>
<comment type="caution">
    <text evidence="2">The sequence shown here is derived from an EMBL/GenBank/DDBJ whole genome shotgun (WGS) entry which is preliminary data.</text>
</comment>
<organism evidence="2 3">
    <name type="scientific">Pieris brassicae</name>
    <name type="common">White butterfly</name>
    <name type="synonym">Large white butterfly</name>
    <dbReference type="NCBI Taxonomy" id="7116"/>
    <lineage>
        <taxon>Eukaryota</taxon>
        <taxon>Metazoa</taxon>
        <taxon>Ecdysozoa</taxon>
        <taxon>Arthropoda</taxon>
        <taxon>Hexapoda</taxon>
        <taxon>Insecta</taxon>
        <taxon>Pterygota</taxon>
        <taxon>Neoptera</taxon>
        <taxon>Endopterygota</taxon>
        <taxon>Lepidoptera</taxon>
        <taxon>Glossata</taxon>
        <taxon>Ditrysia</taxon>
        <taxon>Papilionoidea</taxon>
        <taxon>Pieridae</taxon>
        <taxon>Pierinae</taxon>
        <taxon>Pieris</taxon>
    </lineage>
</organism>
<feature type="chain" id="PRO_5040236204" description="27 kDa hemolymph protein" evidence="1">
    <location>
        <begin position="18"/>
        <end position="297"/>
    </location>
</feature>
<feature type="signal peptide" evidence="1">
    <location>
        <begin position="1"/>
        <end position="17"/>
    </location>
</feature>
<dbReference type="Proteomes" id="UP001152562">
    <property type="component" value="Unassembled WGS sequence"/>
</dbReference>
<dbReference type="PANTHER" id="PTHR20997:SF2">
    <property type="entry name" value="EG:BACR42I17.2 PROTEIN-RELATED"/>
    <property type="match status" value="1"/>
</dbReference>
<dbReference type="InterPro" id="IPR009832">
    <property type="entry name" value="DUF1397"/>
</dbReference>
<accession>A0A9P0X5E6</accession>
<name>A0A9P0X5E6_PIEBR</name>
<evidence type="ECO:0000313" key="2">
    <source>
        <dbReference type="EMBL" id="CAH3985356.1"/>
    </source>
</evidence>
<reference evidence="2" key="1">
    <citation type="submission" date="2022-05" db="EMBL/GenBank/DDBJ databases">
        <authorList>
            <person name="Okamura Y."/>
        </authorList>
    </citation>
    <scope>NUCLEOTIDE SEQUENCE</scope>
</reference>
<sequence length="297" mass="32681">MFVNYFLILVILGLASCQSTERSISDAINALPSELQGKVDQKQIEAIQNKSTELFKEKCEKNGGLQAYENAESAFKSFQGCISALVDPSKLQQEIEEAKPQGQVDEVFKKYCDKTPSFRVCFSNMTDAVKPCLAEDEQQSMKTVHNITEQLADFICFKEGDRIALFIAENGPECIQEKQEDLQACFNSTIGSVNVGEGNFTANSIPSITFGQKECQQLTELQKCVVKALGGCPSPTSANIIDSLFKFALKATPCKDFIDRDAAKKRHGAKEEKKGNSAHRFAVSSFVLSAVVLKALF</sequence>
<proteinExistence type="predicted"/>
<dbReference type="EMBL" id="CALOZG010000002">
    <property type="protein sequence ID" value="CAH3985356.1"/>
    <property type="molecule type" value="Genomic_DNA"/>
</dbReference>
<dbReference type="AlphaFoldDB" id="A0A9P0X5E6"/>